<organism evidence="3 4">
    <name type="scientific">Streptomyces synnematoformans</name>
    <dbReference type="NCBI Taxonomy" id="415721"/>
    <lineage>
        <taxon>Bacteria</taxon>
        <taxon>Bacillati</taxon>
        <taxon>Actinomycetota</taxon>
        <taxon>Actinomycetes</taxon>
        <taxon>Kitasatosporales</taxon>
        <taxon>Streptomycetaceae</taxon>
        <taxon>Streptomyces</taxon>
    </lineage>
</organism>
<name>A0ABN2Y015_9ACTN</name>
<dbReference type="CDD" id="cd00085">
    <property type="entry name" value="HNHc"/>
    <property type="match status" value="1"/>
</dbReference>
<evidence type="ECO:0000313" key="3">
    <source>
        <dbReference type="EMBL" id="GAA2118423.1"/>
    </source>
</evidence>
<dbReference type="EMBL" id="BAAAPF010000041">
    <property type="protein sequence ID" value="GAA2118423.1"/>
    <property type="molecule type" value="Genomic_DNA"/>
</dbReference>
<comment type="caution">
    <text evidence="3">The sequence shown here is derived from an EMBL/GenBank/DDBJ whole genome shotgun (WGS) entry which is preliminary data.</text>
</comment>
<protein>
    <recommendedName>
        <fullName evidence="2">HNH domain-containing protein</fullName>
    </recommendedName>
</protein>
<accession>A0ABN2Y015</accession>
<keyword evidence="4" id="KW-1185">Reference proteome</keyword>
<dbReference type="Gene3D" id="1.10.30.50">
    <property type="match status" value="1"/>
</dbReference>
<evidence type="ECO:0000313" key="4">
    <source>
        <dbReference type="Proteomes" id="UP001500443"/>
    </source>
</evidence>
<dbReference type="RefSeq" id="WP_344289454.1">
    <property type="nucleotide sequence ID" value="NZ_BAAAPF010000041.1"/>
</dbReference>
<dbReference type="Proteomes" id="UP001500443">
    <property type="component" value="Unassembled WGS sequence"/>
</dbReference>
<gene>
    <name evidence="3" type="ORF">GCM10009802_20040</name>
</gene>
<dbReference type="InterPro" id="IPR002711">
    <property type="entry name" value="HNH"/>
</dbReference>
<dbReference type="Pfam" id="PF01844">
    <property type="entry name" value="HNH"/>
    <property type="match status" value="1"/>
</dbReference>
<proteinExistence type="predicted"/>
<feature type="compositionally biased region" description="Basic and acidic residues" evidence="1">
    <location>
        <begin position="92"/>
        <end position="102"/>
    </location>
</feature>
<feature type="region of interest" description="Disordered" evidence="1">
    <location>
        <begin position="72"/>
        <end position="102"/>
    </location>
</feature>
<evidence type="ECO:0000256" key="1">
    <source>
        <dbReference type="SAM" id="MobiDB-lite"/>
    </source>
</evidence>
<feature type="domain" description="HNH" evidence="2">
    <location>
        <begin position="41"/>
        <end position="68"/>
    </location>
</feature>
<dbReference type="InterPro" id="IPR003615">
    <property type="entry name" value="HNH_nuc"/>
</dbReference>
<reference evidence="3 4" key="1">
    <citation type="journal article" date="2019" name="Int. J. Syst. Evol. Microbiol.">
        <title>The Global Catalogue of Microorganisms (GCM) 10K type strain sequencing project: providing services to taxonomists for standard genome sequencing and annotation.</title>
        <authorList>
            <consortium name="The Broad Institute Genomics Platform"/>
            <consortium name="The Broad Institute Genome Sequencing Center for Infectious Disease"/>
            <person name="Wu L."/>
            <person name="Ma J."/>
        </authorList>
    </citation>
    <scope>NUCLEOTIDE SEQUENCE [LARGE SCALE GENOMIC DNA]</scope>
    <source>
        <strain evidence="3 4">JCM 15481</strain>
    </source>
</reference>
<sequence>MGGWKNTRWVKPKGWNKTRERILERDGRQCTVINPNGGRCTEPATTVDHIVPQHRGGDEADSNLASMCTWHQQRKAAAEGRAAQRPRPRRARPGERHPGLLP</sequence>
<evidence type="ECO:0000259" key="2">
    <source>
        <dbReference type="Pfam" id="PF01844"/>
    </source>
</evidence>